<evidence type="ECO:0000313" key="2">
    <source>
        <dbReference type="Proteomes" id="UP000249464"/>
    </source>
</evidence>
<accession>A0A2X0P3D4</accession>
<protein>
    <submittedName>
        <fullName evidence="1">BQ5605_C003g02071 protein</fullName>
    </submittedName>
</protein>
<dbReference type="Proteomes" id="UP000249464">
    <property type="component" value="Unassembled WGS sequence"/>
</dbReference>
<name>A0A2X0P3D4_9BASI</name>
<dbReference type="EMBL" id="FQNC01000042">
    <property type="protein sequence ID" value="SGY38786.1"/>
    <property type="molecule type" value="Genomic_DNA"/>
</dbReference>
<gene>
    <name evidence="1" type="primary">BQ5605_C003g02071</name>
    <name evidence="1" type="ORF">BQ5605_C003G02071</name>
</gene>
<keyword evidence="2" id="KW-1185">Reference proteome</keyword>
<evidence type="ECO:0000313" key="1">
    <source>
        <dbReference type="EMBL" id="SGY38786.1"/>
    </source>
</evidence>
<reference evidence="1 2" key="1">
    <citation type="submission" date="2016-11" db="EMBL/GenBank/DDBJ databases">
        <authorList>
            <person name="Jaros S."/>
            <person name="Januszkiewicz K."/>
            <person name="Wedrychowicz H."/>
        </authorList>
    </citation>
    <scope>NUCLEOTIDE SEQUENCE [LARGE SCALE GENOMIC DNA]</scope>
</reference>
<dbReference type="AlphaFoldDB" id="A0A2X0P3D4"/>
<organism evidence="1 2">
    <name type="scientific">Microbotryum silenes-dioicae</name>
    <dbReference type="NCBI Taxonomy" id="796604"/>
    <lineage>
        <taxon>Eukaryota</taxon>
        <taxon>Fungi</taxon>
        <taxon>Dikarya</taxon>
        <taxon>Basidiomycota</taxon>
        <taxon>Pucciniomycotina</taxon>
        <taxon>Microbotryomycetes</taxon>
        <taxon>Microbotryales</taxon>
        <taxon>Microbotryaceae</taxon>
        <taxon>Microbotryum</taxon>
    </lineage>
</organism>
<sequence>MLPLSPRIDEDDSRLVSYSWCRWCCTLVVCDVATYSVGEAGGRGAAKRVGANGGLGT</sequence>
<proteinExistence type="predicted"/>